<evidence type="ECO:0000313" key="2">
    <source>
        <dbReference type="EMBL" id="WPX09664.1"/>
    </source>
</evidence>
<keyword evidence="3" id="KW-1185">Reference proteome</keyword>
<reference evidence="2 3" key="1">
    <citation type="submission" date="2023-12" db="EMBL/GenBank/DDBJ databases">
        <authorList>
            <person name="Manesh M.J.H."/>
            <person name="Bing R.G."/>
            <person name="Willard D.J."/>
            <person name="Kelly R.M."/>
        </authorList>
    </citation>
    <scope>NUCLEOTIDE SEQUENCE [LARGE SCALE GENOMIC DNA]</scope>
    <source>
        <strain evidence="2 3">DSM 8977</strain>
    </source>
</reference>
<dbReference type="InterPro" id="IPR011042">
    <property type="entry name" value="6-blade_b-propeller_TolB-like"/>
</dbReference>
<feature type="transmembrane region" description="Helical" evidence="1">
    <location>
        <begin position="12"/>
        <end position="30"/>
    </location>
</feature>
<name>A0ABZ0U2H3_9FIRM</name>
<dbReference type="Proteomes" id="UP001322744">
    <property type="component" value="Chromosome"/>
</dbReference>
<keyword evidence="1" id="KW-0472">Membrane</keyword>
<keyword evidence="1" id="KW-0812">Transmembrane</keyword>
<evidence type="ECO:0000313" key="3">
    <source>
        <dbReference type="Proteomes" id="UP001322744"/>
    </source>
</evidence>
<protein>
    <submittedName>
        <fullName evidence="2">Uncharacterized protein</fullName>
    </submittedName>
</protein>
<dbReference type="SUPFAM" id="SSF69304">
    <property type="entry name" value="Tricorn protease N-terminal domain"/>
    <property type="match status" value="1"/>
</dbReference>
<evidence type="ECO:0000256" key="1">
    <source>
        <dbReference type="SAM" id="Phobius"/>
    </source>
</evidence>
<dbReference type="EMBL" id="CP139957">
    <property type="protein sequence ID" value="WPX09664.1"/>
    <property type="molecule type" value="Genomic_DNA"/>
</dbReference>
<accession>A0ABZ0U2H3</accession>
<sequence length="360" mass="41244">MAHIEVKIKGLRIAVILLLLSLVLVFYNTVRFKKEEIREKLLVSVYDKNGKTHMWEVIPKSNRENLILTNREVMIFGDISNDGKWLAYDDAIGNSPWELFLKNLKNQKVFQLTNDREGEIDIKFLSSNPLKICVSRAGLNSPIPRLWIIDVDKKKAQMINPLNSDMAFEHFAVIDDNHIVAVSYSNKADEERMQKANSSLGVIKYSFYVIDLKRQSYKKVVEVEAGDVESLALVPGSDIVTFGASDICLGSNNEKRDTGIYKLNIKTRKITPILTENILKKLNYTPVRWFAYPVSGYLSYDGKKLWFGGISKEARKMMFGEGIEAYPSAVFEYDLKEKKIRKIFEKKDTFITNINVSYGK</sequence>
<dbReference type="RefSeq" id="WP_045174436.1">
    <property type="nucleotide sequence ID" value="NZ_CP139957.1"/>
</dbReference>
<organism evidence="2 3">
    <name type="scientific">Anaerocellum danielii</name>
    <dbReference type="NCBI Taxonomy" id="1387557"/>
    <lineage>
        <taxon>Bacteria</taxon>
        <taxon>Bacillati</taxon>
        <taxon>Bacillota</taxon>
        <taxon>Bacillota incertae sedis</taxon>
        <taxon>Caldicellulosiruptorales</taxon>
        <taxon>Caldicellulosiruptoraceae</taxon>
        <taxon>Anaerocellum</taxon>
    </lineage>
</organism>
<keyword evidence="1" id="KW-1133">Transmembrane helix</keyword>
<dbReference type="Gene3D" id="2.120.10.30">
    <property type="entry name" value="TolB, C-terminal domain"/>
    <property type="match status" value="1"/>
</dbReference>
<gene>
    <name evidence="2" type="ORF">SOJ16_000897</name>
</gene>
<proteinExistence type="predicted"/>